<dbReference type="PANTHER" id="PTHR48062">
    <property type="entry name" value="RECEPTOR-LIKE PROTEIN 14"/>
    <property type="match status" value="1"/>
</dbReference>
<dbReference type="FunFam" id="3.80.10.10:FF:000041">
    <property type="entry name" value="LRR receptor-like serine/threonine-protein kinase ERECTA"/>
    <property type="match status" value="2"/>
</dbReference>
<dbReference type="EMBL" id="ASHM01050628">
    <property type="protein sequence ID" value="PNX86216.1"/>
    <property type="molecule type" value="Genomic_DNA"/>
</dbReference>
<evidence type="ECO:0000256" key="5">
    <source>
        <dbReference type="ARBA" id="ARBA00022737"/>
    </source>
</evidence>
<organism evidence="8 9">
    <name type="scientific">Trifolium pratense</name>
    <name type="common">Red clover</name>
    <dbReference type="NCBI Taxonomy" id="57577"/>
    <lineage>
        <taxon>Eukaryota</taxon>
        <taxon>Viridiplantae</taxon>
        <taxon>Streptophyta</taxon>
        <taxon>Embryophyta</taxon>
        <taxon>Tracheophyta</taxon>
        <taxon>Spermatophyta</taxon>
        <taxon>Magnoliopsida</taxon>
        <taxon>eudicotyledons</taxon>
        <taxon>Gunneridae</taxon>
        <taxon>Pentapetalae</taxon>
        <taxon>rosids</taxon>
        <taxon>fabids</taxon>
        <taxon>Fabales</taxon>
        <taxon>Fabaceae</taxon>
        <taxon>Papilionoideae</taxon>
        <taxon>50 kb inversion clade</taxon>
        <taxon>NPAAA clade</taxon>
        <taxon>Hologalegina</taxon>
        <taxon>IRL clade</taxon>
        <taxon>Trifolieae</taxon>
        <taxon>Trifolium</taxon>
    </lineage>
</organism>
<evidence type="ECO:0000313" key="9">
    <source>
        <dbReference type="Proteomes" id="UP000236291"/>
    </source>
</evidence>
<dbReference type="SUPFAM" id="SSF52058">
    <property type="entry name" value="L domain-like"/>
    <property type="match status" value="1"/>
</dbReference>
<dbReference type="PANTHER" id="PTHR48062:SF21">
    <property type="entry name" value="RECEPTOR-LIKE PROTEIN 12"/>
    <property type="match status" value="1"/>
</dbReference>
<dbReference type="InterPro" id="IPR032675">
    <property type="entry name" value="LRR_dom_sf"/>
</dbReference>
<evidence type="ECO:0000256" key="6">
    <source>
        <dbReference type="ARBA" id="ARBA00023136"/>
    </source>
</evidence>
<keyword evidence="6" id="KW-0472">Membrane</keyword>
<dbReference type="InterPro" id="IPR051502">
    <property type="entry name" value="RLP_Defense_Trigger"/>
</dbReference>
<sequence length="351" mass="39782">MLPKDIGIFLPSVTNLNFSWNSFEGNVPSSIGKMKEIVSLDFSNNHFSVNMKVLFLDNNNFSGTLEDVLGNNTRLVVLCISNNSISGTIPSSVGMFYDMQALLLDENLLEGEIPFEISNMSSLQIINLSQNKLIGSIPKFSKLKSLRFLYLGKNELSGSIPFELSGSSYLELVDLTDNKFSGKIPNWMDKLSELHVLLLGGNNLEGGIPTQLCLLKRINIMDLSRNLLNASIPSCFQDLSFGQYDHDYDPIFEITIPTSFSTPYYHGCWRLSPFLFSTFWNYGRLHLEVEFRTKHNDYFYKGKVLESMTGLDLSCNKLTEVIPVFVDHSLTGSVKFHHHPMTMEKRKPKWT</sequence>
<comment type="subcellular location">
    <subcellularLocation>
        <location evidence="1">Membrane</location>
    </subcellularLocation>
</comment>
<evidence type="ECO:0000313" key="8">
    <source>
        <dbReference type="EMBL" id="PNX86216.1"/>
    </source>
</evidence>
<gene>
    <name evidence="8" type="ORF">L195_g042293</name>
</gene>
<dbReference type="Proteomes" id="UP000236291">
    <property type="component" value="Unassembled WGS sequence"/>
</dbReference>
<proteinExistence type="inferred from homology"/>
<name>A0A2K3M602_TRIPR</name>
<evidence type="ECO:0000256" key="1">
    <source>
        <dbReference type="ARBA" id="ARBA00004370"/>
    </source>
</evidence>
<comment type="caution">
    <text evidence="8">The sequence shown here is derived from an EMBL/GenBank/DDBJ whole genome shotgun (WGS) entry which is preliminary data.</text>
</comment>
<keyword evidence="5" id="KW-0677">Repeat</keyword>
<evidence type="ECO:0000256" key="2">
    <source>
        <dbReference type="ARBA" id="ARBA00009592"/>
    </source>
</evidence>
<reference evidence="8 9" key="2">
    <citation type="journal article" date="2017" name="Front. Plant Sci.">
        <title>Gene Classification and Mining of Molecular Markers Useful in Red Clover (Trifolium pratense) Breeding.</title>
        <authorList>
            <person name="Istvanek J."/>
            <person name="Dluhosova J."/>
            <person name="Dluhos P."/>
            <person name="Patkova L."/>
            <person name="Nedelnik J."/>
            <person name="Repkova J."/>
        </authorList>
    </citation>
    <scope>NUCLEOTIDE SEQUENCE [LARGE SCALE GENOMIC DNA]</scope>
    <source>
        <strain evidence="9">cv. Tatra</strain>
        <tissue evidence="8">Young leaves</tissue>
    </source>
</reference>
<comment type="similarity">
    <text evidence="2">Belongs to the RLP family.</text>
</comment>
<evidence type="ECO:0000256" key="3">
    <source>
        <dbReference type="ARBA" id="ARBA00022614"/>
    </source>
</evidence>
<accession>A0A2K3M602</accession>
<dbReference type="Pfam" id="PF00560">
    <property type="entry name" value="LRR_1"/>
    <property type="match status" value="6"/>
</dbReference>
<dbReference type="GO" id="GO:0016020">
    <property type="term" value="C:membrane"/>
    <property type="evidence" value="ECO:0007669"/>
    <property type="project" value="UniProtKB-SubCell"/>
</dbReference>
<evidence type="ECO:0000256" key="7">
    <source>
        <dbReference type="ARBA" id="ARBA00023180"/>
    </source>
</evidence>
<dbReference type="InterPro" id="IPR001611">
    <property type="entry name" value="Leu-rich_rpt"/>
</dbReference>
<dbReference type="AlphaFoldDB" id="A0A2K3M602"/>
<dbReference type="PROSITE" id="PS51450">
    <property type="entry name" value="LRR"/>
    <property type="match status" value="1"/>
</dbReference>
<keyword evidence="4" id="KW-0732">Signal</keyword>
<evidence type="ECO:0000256" key="4">
    <source>
        <dbReference type="ARBA" id="ARBA00022729"/>
    </source>
</evidence>
<keyword evidence="8" id="KW-0808">Transferase</keyword>
<reference evidence="8 9" key="1">
    <citation type="journal article" date="2014" name="Am. J. Bot.">
        <title>Genome assembly and annotation for red clover (Trifolium pratense; Fabaceae).</title>
        <authorList>
            <person name="Istvanek J."/>
            <person name="Jaros M."/>
            <person name="Krenek A."/>
            <person name="Repkova J."/>
        </authorList>
    </citation>
    <scope>NUCLEOTIDE SEQUENCE [LARGE SCALE GENOMIC DNA]</scope>
    <source>
        <strain evidence="9">cv. Tatra</strain>
        <tissue evidence="8">Young leaves</tissue>
    </source>
</reference>
<dbReference type="Gene3D" id="3.80.10.10">
    <property type="entry name" value="Ribonuclease Inhibitor"/>
    <property type="match status" value="3"/>
</dbReference>
<keyword evidence="7" id="KW-0325">Glycoprotein</keyword>
<protein>
    <submittedName>
        <fullName evidence="8">LRR receptor-like kinase resistance protein</fullName>
    </submittedName>
</protein>
<dbReference type="GO" id="GO:0016301">
    <property type="term" value="F:kinase activity"/>
    <property type="evidence" value="ECO:0007669"/>
    <property type="project" value="UniProtKB-KW"/>
</dbReference>
<keyword evidence="8" id="KW-0418">Kinase</keyword>
<dbReference type="STRING" id="57577.A0A2K3M602"/>
<keyword evidence="8" id="KW-0675">Receptor</keyword>
<keyword evidence="3" id="KW-0433">Leucine-rich repeat</keyword>